<proteinExistence type="predicted"/>
<keyword evidence="3" id="KW-1185">Reference proteome</keyword>
<dbReference type="Proteomes" id="UP000325780">
    <property type="component" value="Unassembled WGS sequence"/>
</dbReference>
<reference evidence="2 3" key="1">
    <citation type="submission" date="2019-04" db="EMBL/GenBank/DDBJ databases">
        <title>Friends and foes A comparative genomics study of 23 Aspergillus species from section Flavi.</title>
        <authorList>
            <consortium name="DOE Joint Genome Institute"/>
            <person name="Kjaerbolling I."/>
            <person name="Vesth T."/>
            <person name="Frisvad J.C."/>
            <person name="Nybo J.L."/>
            <person name="Theobald S."/>
            <person name="Kildgaard S."/>
            <person name="Isbrandt T."/>
            <person name="Kuo A."/>
            <person name="Sato A."/>
            <person name="Lyhne E.K."/>
            <person name="Kogle M.E."/>
            <person name="Wiebenga A."/>
            <person name="Kun R.S."/>
            <person name="Lubbers R.J."/>
            <person name="Makela M.R."/>
            <person name="Barry K."/>
            <person name="Chovatia M."/>
            <person name="Clum A."/>
            <person name="Daum C."/>
            <person name="Haridas S."/>
            <person name="He G."/>
            <person name="LaButti K."/>
            <person name="Lipzen A."/>
            <person name="Mondo S."/>
            <person name="Riley R."/>
            <person name="Salamov A."/>
            <person name="Simmons B.A."/>
            <person name="Magnuson J.K."/>
            <person name="Henrissat B."/>
            <person name="Mortensen U.H."/>
            <person name="Larsen T.O."/>
            <person name="Devries R.P."/>
            <person name="Grigoriev I.V."/>
            <person name="Machida M."/>
            <person name="Baker S.E."/>
            <person name="Andersen M.R."/>
        </authorList>
    </citation>
    <scope>NUCLEOTIDE SEQUENCE [LARGE SCALE GENOMIC DNA]</scope>
    <source>
        <strain evidence="2 3">IBT 18842</strain>
    </source>
</reference>
<keyword evidence="2" id="KW-0640">Prion</keyword>
<dbReference type="InterPro" id="IPR038305">
    <property type="entry name" value="HeLo_sf"/>
</dbReference>
<evidence type="ECO:0000259" key="1">
    <source>
        <dbReference type="Pfam" id="PF14479"/>
    </source>
</evidence>
<sequence>MAEAFGIVSGAVGIAGIFSTCLECFEYVQIGRHFGQDSQTGHLMLSGLKLRLSRWGEAVHLYTDPQLGHPEASPSDLQLAKQTLYQILVLMSDSEKVSKKFRLGAKLQGESSASQGLSTGTDVATIDQVMREQAKRRQKSASLVKVTSWALYSKNQLTSLVDDISKLLDTLEQTFPAPDARSSLAESEIREMCDRIQGQQDNVLKLAHDLSAGVDKALQAQATKMIEQKGISIGSMVATENSRVKNGNFVGIAWRGESQIPKNNSSMEINSIDARGNARVMNGDTYGDRDDFWD</sequence>
<dbReference type="AlphaFoldDB" id="A0A5N6TJX0"/>
<keyword evidence="2" id="KW-0034">Amyloid</keyword>
<gene>
    <name evidence="2" type="ORF">BDV25DRAFT_169773</name>
</gene>
<dbReference type="EMBL" id="ML742252">
    <property type="protein sequence ID" value="KAE8146615.1"/>
    <property type="molecule type" value="Genomic_DNA"/>
</dbReference>
<dbReference type="InterPro" id="IPR029498">
    <property type="entry name" value="HeLo_dom"/>
</dbReference>
<dbReference type="OrthoDB" id="20872at2759"/>
<dbReference type="PANTHER" id="PTHR37542:SF3">
    <property type="entry name" value="PRION-INHIBITION AND PROPAGATION HELO DOMAIN-CONTAINING PROTEIN"/>
    <property type="match status" value="1"/>
</dbReference>
<dbReference type="PANTHER" id="PTHR37542">
    <property type="entry name" value="HELO DOMAIN-CONTAINING PROTEIN-RELATED"/>
    <property type="match status" value="1"/>
</dbReference>
<dbReference type="Gene3D" id="1.20.120.1020">
    <property type="entry name" value="Prion-inhibition and propagation, HeLo domain"/>
    <property type="match status" value="1"/>
</dbReference>
<organism evidence="2 3">
    <name type="scientific">Aspergillus avenaceus</name>
    <dbReference type="NCBI Taxonomy" id="36643"/>
    <lineage>
        <taxon>Eukaryota</taxon>
        <taxon>Fungi</taxon>
        <taxon>Dikarya</taxon>
        <taxon>Ascomycota</taxon>
        <taxon>Pezizomycotina</taxon>
        <taxon>Eurotiomycetes</taxon>
        <taxon>Eurotiomycetidae</taxon>
        <taxon>Eurotiales</taxon>
        <taxon>Aspergillaceae</taxon>
        <taxon>Aspergillus</taxon>
        <taxon>Aspergillus subgen. Circumdati</taxon>
    </lineage>
</organism>
<protein>
    <submittedName>
        <fullName evidence="2">Prion-inhibition and propagation-domain-containing protein</fullName>
    </submittedName>
</protein>
<accession>A0A5N6TJX0</accession>
<evidence type="ECO:0000313" key="3">
    <source>
        <dbReference type="Proteomes" id="UP000325780"/>
    </source>
</evidence>
<evidence type="ECO:0000313" key="2">
    <source>
        <dbReference type="EMBL" id="KAE8146615.1"/>
    </source>
</evidence>
<feature type="domain" description="Prion-inhibition and propagation HeLo" evidence="1">
    <location>
        <begin position="6"/>
        <end position="192"/>
    </location>
</feature>
<dbReference type="Pfam" id="PF14479">
    <property type="entry name" value="HeLo"/>
    <property type="match status" value="1"/>
</dbReference>
<name>A0A5N6TJX0_ASPAV</name>